<evidence type="ECO:0000313" key="1">
    <source>
        <dbReference type="EMBL" id="KIO11481.1"/>
    </source>
</evidence>
<gene>
    <name evidence="1" type="ORF">M404DRAFT_994236</name>
</gene>
<accession>A0A0C3PR30</accession>
<reference evidence="1 2" key="1">
    <citation type="submission" date="2014-04" db="EMBL/GenBank/DDBJ databases">
        <authorList>
            <consortium name="DOE Joint Genome Institute"/>
            <person name="Kuo A."/>
            <person name="Kohler A."/>
            <person name="Costa M.D."/>
            <person name="Nagy L.G."/>
            <person name="Floudas D."/>
            <person name="Copeland A."/>
            <person name="Barry K.W."/>
            <person name="Cichocki N."/>
            <person name="Veneault-Fourrey C."/>
            <person name="LaButti K."/>
            <person name="Lindquist E.A."/>
            <person name="Lipzen A."/>
            <person name="Lundell T."/>
            <person name="Morin E."/>
            <person name="Murat C."/>
            <person name="Sun H."/>
            <person name="Tunlid A."/>
            <person name="Henrissat B."/>
            <person name="Grigoriev I.V."/>
            <person name="Hibbett D.S."/>
            <person name="Martin F."/>
            <person name="Nordberg H.P."/>
            <person name="Cantor M.N."/>
            <person name="Hua S.X."/>
        </authorList>
    </citation>
    <scope>NUCLEOTIDE SEQUENCE [LARGE SCALE GENOMIC DNA]</scope>
    <source>
        <strain evidence="1 2">Marx 270</strain>
    </source>
</reference>
<sequence>MPCSLLGHIPLDTVLFAGPAAASPVATPTKNITELSLCKRESRINSTERRSEKGEGGRS</sequence>
<dbReference type="HOGENOM" id="CLU_2961831_0_0_1"/>
<organism evidence="1 2">
    <name type="scientific">Pisolithus tinctorius Marx 270</name>
    <dbReference type="NCBI Taxonomy" id="870435"/>
    <lineage>
        <taxon>Eukaryota</taxon>
        <taxon>Fungi</taxon>
        <taxon>Dikarya</taxon>
        <taxon>Basidiomycota</taxon>
        <taxon>Agaricomycotina</taxon>
        <taxon>Agaricomycetes</taxon>
        <taxon>Agaricomycetidae</taxon>
        <taxon>Boletales</taxon>
        <taxon>Sclerodermatineae</taxon>
        <taxon>Pisolithaceae</taxon>
        <taxon>Pisolithus</taxon>
    </lineage>
</organism>
<reference evidence="2" key="2">
    <citation type="submission" date="2015-01" db="EMBL/GenBank/DDBJ databases">
        <title>Evolutionary Origins and Diversification of the Mycorrhizal Mutualists.</title>
        <authorList>
            <consortium name="DOE Joint Genome Institute"/>
            <consortium name="Mycorrhizal Genomics Consortium"/>
            <person name="Kohler A."/>
            <person name="Kuo A."/>
            <person name="Nagy L.G."/>
            <person name="Floudas D."/>
            <person name="Copeland A."/>
            <person name="Barry K.W."/>
            <person name="Cichocki N."/>
            <person name="Veneault-Fourrey C."/>
            <person name="LaButti K."/>
            <person name="Lindquist E.A."/>
            <person name="Lipzen A."/>
            <person name="Lundell T."/>
            <person name="Morin E."/>
            <person name="Murat C."/>
            <person name="Riley R."/>
            <person name="Ohm R."/>
            <person name="Sun H."/>
            <person name="Tunlid A."/>
            <person name="Henrissat B."/>
            <person name="Grigoriev I.V."/>
            <person name="Hibbett D.S."/>
            <person name="Martin F."/>
        </authorList>
    </citation>
    <scope>NUCLEOTIDE SEQUENCE [LARGE SCALE GENOMIC DNA]</scope>
    <source>
        <strain evidence="2">Marx 270</strain>
    </source>
</reference>
<dbReference type="Proteomes" id="UP000054217">
    <property type="component" value="Unassembled WGS sequence"/>
</dbReference>
<dbReference type="EMBL" id="KN831949">
    <property type="protein sequence ID" value="KIO11481.1"/>
    <property type="molecule type" value="Genomic_DNA"/>
</dbReference>
<name>A0A0C3PR30_PISTI</name>
<protein>
    <submittedName>
        <fullName evidence="1">Uncharacterized protein</fullName>
    </submittedName>
</protein>
<dbReference type="AlphaFoldDB" id="A0A0C3PR30"/>
<evidence type="ECO:0000313" key="2">
    <source>
        <dbReference type="Proteomes" id="UP000054217"/>
    </source>
</evidence>
<dbReference type="InParanoid" id="A0A0C3PR30"/>
<keyword evidence="2" id="KW-1185">Reference proteome</keyword>
<proteinExistence type="predicted"/>